<gene>
    <name evidence="5" type="ORF">A2110_02215</name>
</gene>
<dbReference type="SUPFAM" id="SSF52540">
    <property type="entry name" value="P-loop containing nucleoside triphosphate hydrolases"/>
    <property type="match status" value="1"/>
</dbReference>
<sequence>MLIKVLSATHAGLSSLGVEVEIDVASRGMPGLDIVGLADKAVEESKERVRTAIRNSNIEFPNRKITVNLAPADVPKEGSFYDLPIAVGILAAVMQYEVPSDSLFFGELSLDGSARHTRGALLFALFAREKGYAKVFVPMASANEAAVVHGVTVYGVRSLTELLAHLMGAEQITPVQWIDDVETEIESEFDMVDVAGQSGAKRAALIAAAGGHNLLMVGSPGVGKTMIARSFPGLLPRLTDEESLEVTKLYSAAGRIPPHGGLVRTRPFRAPHHTISPVGLIGGGTRPQPGEVSLAHRGVLFLDEFNEFPRSVLEALRQPLEDGSITISRSREHVSYPARFMLVASANPCPCGYLGDPHRNCTCSPREVARYRKRVSGPILDRIDLHVYLPAVEVDDLRKRERSGEDSHMLRERVMAARRVQEERFKGTDIRTNAEMRNAHIGECARLERGAEEILALATAKHHLSARTYFKLMKVARTIADLAGSENVLREHIAEALQFRQKLYDDGV</sequence>
<dbReference type="Gene3D" id="3.30.230.10">
    <property type="match status" value="1"/>
</dbReference>
<dbReference type="EMBL" id="MFKH01000011">
    <property type="protein sequence ID" value="OGG37437.1"/>
    <property type="molecule type" value="Genomic_DNA"/>
</dbReference>
<dbReference type="InterPro" id="IPR001208">
    <property type="entry name" value="MCM_dom"/>
</dbReference>
<evidence type="ECO:0000256" key="3">
    <source>
        <dbReference type="ARBA" id="ARBA00022840"/>
    </source>
</evidence>
<protein>
    <submittedName>
        <fullName evidence="5">Magnesium chelatase</fullName>
    </submittedName>
</protein>
<dbReference type="SUPFAM" id="SSF54211">
    <property type="entry name" value="Ribosomal protein S5 domain 2-like"/>
    <property type="match status" value="1"/>
</dbReference>
<dbReference type="PROSITE" id="PS50051">
    <property type="entry name" value="MCM_2"/>
    <property type="match status" value="1"/>
</dbReference>
<evidence type="ECO:0000313" key="5">
    <source>
        <dbReference type="EMBL" id="OGG37437.1"/>
    </source>
</evidence>
<comment type="caution">
    <text evidence="5">The sequence shown here is derived from an EMBL/GenBank/DDBJ whole genome shotgun (WGS) entry which is preliminary data.</text>
</comment>
<dbReference type="PANTHER" id="PTHR32039:SF7">
    <property type="entry name" value="COMPETENCE PROTEIN COMM"/>
    <property type="match status" value="1"/>
</dbReference>
<keyword evidence="2" id="KW-0547">Nucleotide-binding</keyword>
<dbReference type="NCBIfam" id="TIGR00368">
    <property type="entry name" value="YifB family Mg chelatase-like AAA ATPase"/>
    <property type="match status" value="1"/>
</dbReference>
<feature type="domain" description="MCM C-terminal AAA(+) ATPase" evidence="4">
    <location>
        <begin position="288"/>
        <end position="348"/>
    </location>
</feature>
<keyword evidence="3" id="KW-0067">ATP-binding</keyword>
<dbReference type="InterPro" id="IPR004482">
    <property type="entry name" value="Mg_chelat-rel"/>
</dbReference>
<comment type="similarity">
    <text evidence="1">Belongs to the Mg-chelatase subunits D/I family. ComM subfamily.</text>
</comment>
<evidence type="ECO:0000256" key="2">
    <source>
        <dbReference type="ARBA" id="ARBA00022741"/>
    </source>
</evidence>
<accession>A0A1F6BLM1</accession>
<name>A0A1F6BLM1_9BACT</name>
<dbReference type="InterPro" id="IPR027417">
    <property type="entry name" value="P-loop_NTPase"/>
</dbReference>
<evidence type="ECO:0000259" key="4">
    <source>
        <dbReference type="PROSITE" id="PS50051"/>
    </source>
</evidence>
<dbReference type="InterPro" id="IPR000523">
    <property type="entry name" value="Mg_chelatse_chII-like_cat_dom"/>
</dbReference>
<evidence type="ECO:0000256" key="1">
    <source>
        <dbReference type="ARBA" id="ARBA00006354"/>
    </source>
</evidence>
<dbReference type="InterPro" id="IPR045006">
    <property type="entry name" value="CHLI-like"/>
</dbReference>
<dbReference type="InterPro" id="IPR003593">
    <property type="entry name" value="AAA+_ATPase"/>
</dbReference>
<dbReference type="InterPro" id="IPR025158">
    <property type="entry name" value="Mg_chelat-rel_C"/>
</dbReference>
<dbReference type="GO" id="GO:0003677">
    <property type="term" value="F:DNA binding"/>
    <property type="evidence" value="ECO:0007669"/>
    <property type="project" value="InterPro"/>
</dbReference>
<evidence type="ECO:0000313" key="6">
    <source>
        <dbReference type="Proteomes" id="UP000176273"/>
    </source>
</evidence>
<reference evidence="5 6" key="1">
    <citation type="journal article" date="2016" name="Nat. Commun.">
        <title>Thousands of microbial genomes shed light on interconnected biogeochemical processes in an aquifer system.</title>
        <authorList>
            <person name="Anantharaman K."/>
            <person name="Brown C.T."/>
            <person name="Hug L.A."/>
            <person name="Sharon I."/>
            <person name="Castelle C.J."/>
            <person name="Probst A.J."/>
            <person name="Thomas B.C."/>
            <person name="Singh A."/>
            <person name="Wilkins M.J."/>
            <person name="Karaoz U."/>
            <person name="Brodie E.L."/>
            <person name="Williams K.H."/>
            <person name="Hubbard S.S."/>
            <person name="Banfield J.F."/>
        </authorList>
    </citation>
    <scope>NUCLEOTIDE SEQUENCE [LARGE SCALE GENOMIC DNA]</scope>
</reference>
<dbReference type="Pfam" id="PF13541">
    <property type="entry name" value="ChlI"/>
    <property type="match status" value="1"/>
</dbReference>
<dbReference type="InterPro" id="IPR014721">
    <property type="entry name" value="Ribsml_uS5_D2-typ_fold_subgr"/>
</dbReference>
<proteinExistence type="inferred from homology"/>
<dbReference type="PRINTS" id="PR01657">
    <property type="entry name" value="MCMFAMILY"/>
</dbReference>
<dbReference type="Proteomes" id="UP000176273">
    <property type="component" value="Unassembled WGS sequence"/>
</dbReference>
<dbReference type="Pfam" id="PF01078">
    <property type="entry name" value="Mg_chelatase"/>
    <property type="match status" value="1"/>
</dbReference>
<dbReference type="STRING" id="1798468.A2110_02215"/>
<organism evidence="5 6">
    <name type="scientific">Candidatus Jorgensenbacteria bacterium GWA1_54_12</name>
    <dbReference type="NCBI Taxonomy" id="1798468"/>
    <lineage>
        <taxon>Bacteria</taxon>
        <taxon>Candidatus Joergenseniibacteriota</taxon>
    </lineage>
</organism>
<dbReference type="Gene3D" id="3.40.50.300">
    <property type="entry name" value="P-loop containing nucleotide triphosphate hydrolases"/>
    <property type="match status" value="1"/>
</dbReference>
<dbReference type="Pfam" id="PF13335">
    <property type="entry name" value="Mg_chelatase_C"/>
    <property type="match status" value="1"/>
</dbReference>
<dbReference type="AlphaFoldDB" id="A0A1F6BLM1"/>
<dbReference type="SMART" id="SM00382">
    <property type="entry name" value="AAA"/>
    <property type="match status" value="1"/>
</dbReference>
<dbReference type="InterPro" id="IPR020568">
    <property type="entry name" value="Ribosomal_Su5_D2-typ_SF"/>
</dbReference>
<dbReference type="GO" id="GO:0005524">
    <property type="term" value="F:ATP binding"/>
    <property type="evidence" value="ECO:0007669"/>
    <property type="project" value="UniProtKB-KW"/>
</dbReference>
<dbReference type="PANTHER" id="PTHR32039">
    <property type="entry name" value="MAGNESIUM-CHELATASE SUBUNIT CHLI"/>
    <property type="match status" value="1"/>
</dbReference>